<feature type="region of interest" description="Disordered" evidence="1">
    <location>
        <begin position="1"/>
        <end position="23"/>
    </location>
</feature>
<evidence type="ECO:0000313" key="3">
    <source>
        <dbReference type="Proteomes" id="UP000295431"/>
    </source>
</evidence>
<comment type="caution">
    <text evidence="2">The sequence shown here is derived from an EMBL/GenBank/DDBJ whole genome shotgun (WGS) entry which is preliminary data.</text>
</comment>
<gene>
    <name evidence="2" type="ORF">E1284_08035</name>
</gene>
<protein>
    <submittedName>
        <fullName evidence="2">Uncharacterized protein</fullName>
    </submittedName>
</protein>
<organism evidence="2 3">
    <name type="scientific">Actinomadura bangladeshensis</name>
    <dbReference type="NCBI Taxonomy" id="453573"/>
    <lineage>
        <taxon>Bacteria</taxon>
        <taxon>Bacillati</taxon>
        <taxon>Actinomycetota</taxon>
        <taxon>Actinomycetes</taxon>
        <taxon>Streptosporangiales</taxon>
        <taxon>Thermomonosporaceae</taxon>
        <taxon>Actinomadura</taxon>
    </lineage>
</organism>
<evidence type="ECO:0000256" key="1">
    <source>
        <dbReference type="SAM" id="MobiDB-lite"/>
    </source>
</evidence>
<accession>A0A4R4PA07</accession>
<name>A0A4R4PA07_9ACTN</name>
<dbReference type="AlphaFoldDB" id="A0A4R4PA07"/>
<keyword evidence="3" id="KW-1185">Reference proteome</keyword>
<proteinExistence type="predicted"/>
<reference evidence="2 3" key="1">
    <citation type="submission" date="2019-03" db="EMBL/GenBank/DDBJ databases">
        <title>Draft genome sequences of novel Actinobacteria.</title>
        <authorList>
            <person name="Sahin N."/>
            <person name="Ay H."/>
            <person name="Saygin H."/>
        </authorList>
    </citation>
    <scope>NUCLEOTIDE SEQUENCE [LARGE SCALE GENOMIC DNA]</scope>
    <source>
        <strain evidence="2 3">DSM 45347</strain>
    </source>
</reference>
<sequence length="68" mass="7101">MADEGALTGDEGQEVIDTSEASQEQWGTSLLTAAEDFLRGRIDALGQLTDPVQSALLGLHRGLTCAAV</sequence>
<dbReference type="Proteomes" id="UP000295431">
    <property type="component" value="Unassembled WGS sequence"/>
</dbReference>
<dbReference type="EMBL" id="SMJW01000027">
    <property type="protein sequence ID" value="TDC17823.1"/>
    <property type="molecule type" value="Genomic_DNA"/>
</dbReference>
<evidence type="ECO:0000313" key="2">
    <source>
        <dbReference type="EMBL" id="TDC17823.1"/>
    </source>
</evidence>
<dbReference type="RefSeq" id="WP_131938363.1">
    <property type="nucleotide sequence ID" value="NZ_BAAAMX010000009.1"/>
</dbReference>